<dbReference type="Proteomes" id="UP000694888">
    <property type="component" value="Unplaced"/>
</dbReference>
<dbReference type="GeneID" id="101861695"/>
<evidence type="ECO:0000256" key="2">
    <source>
        <dbReference type="PROSITE-ProRule" id="PRU00059"/>
    </source>
</evidence>
<keyword evidence="4" id="KW-1185">Reference proteome</keyword>
<feature type="non-terminal residue" evidence="5">
    <location>
        <position position="242"/>
    </location>
</feature>
<evidence type="ECO:0000256" key="1">
    <source>
        <dbReference type="ARBA" id="ARBA00023157"/>
    </source>
</evidence>
<dbReference type="Pfam" id="PF00431">
    <property type="entry name" value="CUB"/>
    <property type="match status" value="1"/>
</dbReference>
<protein>
    <submittedName>
        <fullName evidence="5">Uncharacterized protein LOC101861695</fullName>
    </submittedName>
</protein>
<comment type="caution">
    <text evidence="2">Lacks conserved residue(s) required for the propagation of feature annotation.</text>
</comment>
<dbReference type="RefSeq" id="XP_005111259.3">
    <property type="nucleotide sequence ID" value="XM_005111202.3"/>
</dbReference>
<proteinExistence type="predicted"/>
<reference evidence="5" key="1">
    <citation type="submission" date="2025-08" db="UniProtKB">
        <authorList>
            <consortium name="RefSeq"/>
        </authorList>
    </citation>
    <scope>IDENTIFICATION</scope>
</reference>
<feature type="domain" description="CUB" evidence="3">
    <location>
        <begin position="47"/>
        <end position="104"/>
    </location>
</feature>
<dbReference type="InterPro" id="IPR000859">
    <property type="entry name" value="CUB_dom"/>
</dbReference>
<keyword evidence="1" id="KW-1015">Disulfide bond</keyword>
<name>A0ABM0K8E8_APLCA</name>
<dbReference type="SMART" id="SM00042">
    <property type="entry name" value="CUB"/>
    <property type="match status" value="1"/>
</dbReference>
<accession>A0ABM0K8E8</accession>
<dbReference type="Gene3D" id="2.60.120.290">
    <property type="entry name" value="Spermadhesin, CUB domain"/>
    <property type="match status" value="1"/>
</dbReference>
<evidence type="ECO:0000313" key="4">
    <source>
        <dbReference type="Proteomes" id="UP000694888"/>
    </source>
</evidence>
<dbReference type="SUPFAM" id="SSF49854">
    <property type="entry name" value="Spermadhesin, CUB domain"/>
    <property type="match status" value="1"/>
</dbReference>
<dbReference type="PROSITE" id="PS01180">
    <property type="entry name" value="CUB"/>
    <property type="match status" value="1"/>
</dbReference>
<organism evidence="4 5">
    <name type="scientific">Aplysia californica</name>
    <name type="common">California sea hare</name>
    <dbReference type="NCBI Taxonomy" id="6500"/>
    <lineage>
        <taxon>Eukaryota</taxon>
        <taxon>Metazoa</taxon>
        <taxon>Spiralia</taxon>
        <taxon>Lophotrochozoa</taxon>
        <taxon>Mollusca</taxon>
        <taxon>Gastropoda</taxon>
        <taxon>Heterobranchia</taxon>
        <taxon>Euthyneura</taxon>
        <taxon>Tectipleura</taxon>
        <taxon>Aplysiida</taxon>
        <taxon>Aplysioidea</taxon>
        <taxon>Aplysiidae</taxon>
        <taxon>Aplysia</taxon>
    </lineage>
</organism>
<gene>
    <name evidence="5" type="primary">LOC101861695</name>
</gene>
<dbReference type="InterPro" id="IPR035914">
    <property type="entry name" value="Sperma_CUB_dom_sf"/>
</dbReference>
<evidence type="ECO:0000259" key="3">
    <source>
        <dbReference type="PROSITE" id="PS01180"/>
    </source>
</evidence>
<sequence>MIFGDNWISDQWIYSSFPLELDLSFGSKLWQSFNVTFEIIDERIPKCGNTDLTATRVPQRVTSPYYPDFYPSNLTCIWKIRKSSSALINEHMVIEVEANEHKPCQGTDESLVIYHYSDDATISDVLTNIGYCGSRKFYQMYMNGYLEARLTSWIYTVGPGFSFSYFTMERNETCKHEIILSGSNMPYRLSYQILPQYFTGFSYECQWLFKPSASGYAARARNVSVESPAYISRYAVTTDISS</sequence>
<evidence type="ECO:0000313" key="5">
    <source>
        <dbReference type="RefSeq" id="XP_005111259.3"/>
    </source>
</evidence>